<feature type="transmembrane region" description="Helical" evidence="11">
    <location>
        <begin position="428"/>
        <end position="447"/>
    </location>
</feature>
<evidence type="ECO:0000256" key="3">
    <source>
        <dbReference type="ARBA" id="ARBA00022448"/>
    </source>
</evidence>
<dbReference type="GO" id="GO:0015293">
    <property type="term" value="F:symporter activity"/>
    <property type="evidence" value="ECO:0007669"/>
    <property type="project" value="UniProtKB-KW"/>
</dbReference>
<feature type="transmembrane region" description="Helical" evidence="11">
    <location>
        <begin position="115"/>
        <end position="138"/>
    </location>
</feature>
<feature type="transmembrane region" description="Helical" evidence="11">
    <location>
        <begin position="75"/>
        <end position="95"/>
    </location>
</feature>
<evidence type="ECO:0000256" key="11">
    <source>
        <dbReference type="SAM" id="Phobius"/>
    </source>
</evidence>
<dbReference type="Proteomes" id="UP000218399">
    <property type="component" value="Unassembled WGS sequence"/>
</dbReference>
<dbReference type="SUPFAM" id="SSF103473">
    <property type="entry name" value="MFS general substrate transporter"/>
    <property type="match status" value="1"/>
</dbReference>
<evidence type="ECO:0000313" key="14">
    <source>
        <dbReference type="Proteomes" id="UP000218399"/>
    </source>
</evidence>
<evidence type="ECO:0000256" key="7">
    <source>
        <dbReference type="ARBA" id="ARBA00022989"/>
    </source>
</evidence>
<gene>
    <name evidence="13" type="ORF">B1526_0433</name>
</gene>
<evidence type="ECO:0000256" key="6">
    <source>
        <dbReference type="ARBA" id="ARBA00022847"/>
    </source>
</evidence>
<feature type="transmembrane region" description="Helical" evidence="11">
    <location>
        <begin position="44"/>
        <end position="63"/>
    </location>
</feature>
<evidence type="ECO:0000256" key="8">
    <source>
        <dbReference type="ARBA" id="ARBA00023136"/>
    </source>
</evidence>
<evidence type="ECO:0000256" key="5">
    <source>
        <dbReference type="ARBA" id="ARBA00022692"/>
    </source>
</evidence>
<protein>
    <recommendedName>
        <fullName evidence="10">Putative proline/betaine transporter</fullName>
    </recommendedName>
</protein>
<feature type="domain" description="Major facilitator superfamily (MFS) profile" evidence="12">
    <location>
        <begin position="32"/>
        <end position="453"/>
    </location>
</feature>
<keyword evidence="6" id="KW-0769">Symport</keyword>
<keyword evidence="4" id="KW-1003">Cell membrane</keyword>
<feature type="transmembrane region" description="Helical" evidence="11">
    <location>
        <begin position="398"/>
        <end position="422"/>
    </location>
</feature>
<dbReference type="FunFam" id="1.20.1250.20:FF:000001">
    <property type="entry name" value="Dicarboxylate MFS transporter"/>
    <property type="match status" value="1"/>
</dbReference>
<dbReference type="InterPro" id="IPR036259">
    <property type="entry name" value="MFS_trans_sf"/>
</dbReference>
<dbReference type="InterPro" id="IPR005828">
    <property type="entry name" value="MFS_sugar_transport-like"/>
</dbReference>
<comment type="caution">
    <text evidence="13">The sequence shown here is derived from an EMBL/GenBank/DDBJ whole genome shotgun (WGS) entry which is preliminary data.</text>
</comment>
<dbReference type="Pfam" id="PF00083">
    <property type="entry name" value="Sugar_tr"/>
    <property type="match status" value="1"/>
</dbReference>
<feature type="transmembrane region" description="Helical" evidence="11">
    <location>
        <begin position="359"/>
        <end position="377"/>
    </location>
</feature>
<dbReference type="PANTHER" id="PTHR43528">
    <property type="entry name" value="ALPHA-KETOGLUTARATE PERMEASE"/>
    <property type="match status" value="1"/>
</dbReference>
<evidence type="ECO:0000256" key="1">
    <source>
        <dbReference type="ARBA" id="ARBA00004651"/>
    </source>
</evidence>
<keyword evidence="14" id="KW-1185">Reference proteome</keyword>
<keyword evidence="5 11" id="KW-0812">Transmembrane</keyword>
<evidence type="ECO:0000313" key="13">
    <source>
        <dbReference type="EMBL" id="PAU68248.1"/>
    </source>
</evidence>
<dbReference type="AlphaFoldDB" id="A0A2A2EH69"/>
<keyword evidence="3" id="KW-0813">Transport</keyword>
<dbReference type="InterPro" id="IPR051084">
    <property type="entry name" value="H+-coupled_symporters"/>
</dbReference>
<evidence type="ECO:0000256" key="10">
    <source>
        <dbReference type="ARBA" id="ARBA00039918"/>
    </source>
</evidence>
<comment type="subcellular location">
    <subcellularLocation>
        <location evidence="1">Cell membrane</location>
        <topology evidence="1">Multi-pass membrane protein</topology>
    </subcellularLocation>
</comment>
<feature type="transmembrane region" description="Helical" evidence="11">
    <location>
        <begin position="204"/>
        <end position="223"/>
    </location>
</feature>
<evidence type="ECO:0000256" key="4">
    <source>
        <dbReference type="ARBA" id="ARBA00022475"/>
    </source>
</evidence>
<comment type="function">
    <text evidence="9">May be a proton symporter involved in the uptake of osmolytes such as proline and glycine betaine.</text>
</comment>
<comment type="similarity">
    <text evidence="2">Belongs to the major facilitator superfamily. Metabolite:H+ Symporter (MHS) family (TC 2.A.1.6) family.</text>
</comment>
<keyword evidence="7 11" id="KW-1133">Transmembrane helix</keyword>
<dbReference type="PANTHER" id="PTHR43528:SF1">
    <property type="entry name" value="ALPHA-KETOGLUTARATE PERMEASE"/>
    <property type="match status" value="1"/>
</dbReference>
<feature type="transmembrane region" description="Helical" evidence="11">
    <location>
        <begin position="336"/>
        <end position="353"/>
    </location>
</feature>
<evidence type="ECO:0000256" key="9">
    <source>
        <dbReference type="ARBA" id="ARBA00037295"/>
    </source>
</evidence>
<dbReference type="InterPro" id="IPR020846">
    <property type="entry name" value="MFS_dom"/>
</dbReference>
<feature type="transmembrane region" description="Helical" evidence="11">
    <location>
        <begin position="270"/>
        <end position="291"/>
    </location>
</feature>
<evidence type="ECO:0000259" key="12">
    <source>
        <dbReference type="PROSITE" id="PS50850"/>
    </source>
</evidence>
<sequence>MSAITDMGMDVRELGGVEREPEDERQGMVRKVAWSSFLGNFIEWFDYASYSYFATVIAGVFFPSSNRTVALMETFGVFALSFVLRPVGALFWGHFGDRFGRKRALSLSILLMSGASFLIGCLPAYAVIGVLAPLLLLLMRMVQGFSASGEYAGAATFLGEYAPARRRGIYCSLIPASTAIGLLAGSTLAMLMTTNLDAVAMSAWGWRVPFLMAGPLGLIVHYIRNNVADSPIYEQMNAELERKEGGMDAGKGTRNVSPLRTLFHDHLKQVLLSFGACMLNAVGFYTVLTYLPTYLSETVGMEASQSSLITTVCLVLYIGLVFAMGHISDHFGRKKVLVGACVAFIVLTVPAFMILETGAFWPVLLVELALCATLTANDGTLSSYLTETFPTSVRFTGFAFSFNLANALFGGTAPFIATWLIWATGSAIAPAWYMVVIAAIALVAMCLSHENTEKDLGTI</sequence>
<dbReference type="PROSITE" id="PS50850">
    <property type="entry name" value="MFS"/>
    <property type="match status" value="1"/>
</dbReference>
<reference evidence="13 14" key="1">
    <citation type="journal article" date="2017" name="ISME J.">
        <title>Unveiling bifidobacterial biogeography across the mammalian branch of the tree of life.</title>
        <authorList>
            <person name="Milani C."/>
            <person name="Mangifesta M."/>
            <person name="Mancabelli L."/>
            <person name="Lugli G.A."/>
            <person name="James K."/>
            <person name="Duranti S."/>
            <person name="Turroni F."/>
            <person name="Ferrario C."/>
            <person name="Ossiprandi M.C."/>
            <person name="van Sinderen D."/>
            <person name="Ventura M."/>
        </authorList>
    </citation>
    <scope>NUCLEOTIDE SEQUENCE [LARGE SCALE GENOMIC DNA]</scope>
    <source>
        <strain evidence="14">Ham19E</strain>
    </source>
</reference>
<feature type="transmembrane region" description="Helical" evidence="11">
    <location>
        <begin position="303"/>
        <end position="324"/>
    </location>
</feature>
<keyword evidence="8 11" id="KW-0472">Membrane</keyword>
<name>A0A2A2EH69_9BIFI</name>
<evidence type="ECO:0000256" key="2">
    <source>
        <dbReference type="ARBA" id="ARBA00008240"/>
    </source>
</evidence>
<dbReference type="GO" id="GO:0005886">
    <property type="term" value="C:plasma membrane"/>
    <property type="evidence" value="ECO:0007669"/>
    <property type="project" value="UniProtKB-SubCell"/>
</dbReference>
<feature type="transmembrane region" description="Helical" evidence="11">
    <location>
        <begin position="169"/>
        <end position="192"/>
    </location>
</feature>
<dbReference type="EMBL" id="MVOH01000006">
    <property type="protein sequence ID" value="PAU68248.1"/>
    <property type="molecule type" value="Genomic_DNA"/>
</dbReference>
<organism evidence="13 14">
    <name type="scientific">Bifidobacterium criceti</name>
    <dbReference type="NCBI Taxonomy" id="1960969"/>
    <lineage>
        <taxon>Bacteria</taxon>
        <taxon>Bacillati</taxon>
        <taxon>Actinomycetota</taxon>
        <taxon>Actinomycetes</taxon>
        <taxon>Bifidobacteriales</taxon>
        <taxon>Bifidobacteriaceae</taxon>
        <taxon>Bifidobacterium</taxon>
    </lineage>
</organism>
<proteinExistence type="inferred from homology"/>
<dbReference type="Gene3D" id="1.20.1250.20">
    <property type="entry name" value="MFS general substrate transporter like domains"/>
    <property type="match status" value="2"/>
</dbReference>
<accession>A0A2A2EH69</accession>